<keyword evidence="4" id="KW-1185">Reference proteome</keyword>
<keyword evidence="1" id="KW-0732">Signal</keyword>
<organism evidence="3 4">
    <name type="scientific">Photobacterium sanctipauli</name>
    <dbReference type="NCBI Taxonomy" id="1342794"/>
    <lineage>
        <taxon>Bacteria</taxon>
        <taxon>Pseudomonadati</taxon>
        <taxon>Pseudomonadota</taxon>
        <taxon>Gammaproteobacteria</taxon>
        <taxon>Vibrionales</taxon>
        <taxon>Vibrionaceae</taxon>
        <taxon>Photobacterium</taxon>
    </lineage>
</organism>
<feature type="chain" id="PRO_5015505240" evidence="1">
    <location>
        <begin position="23"/>
        <end position="251"/>
    </location>
</feature>
<proteinExistence type="predicted"/>
<dbReference type="OrthoDB" id="9780340at2"/>
<dbReference type="CDD" id="cd03023">
    <property type="entry name" value="DsbA_Com1_like"/>
    <property type="match status" value="1"/>
</dbReference>
<evidence type="ECO:0000256" key="1">
    <source>
        <dbReference type="SAM" id="SignalP"/>
    </source>
</evidence>
<gene>
    <name evidence="3" type="ORF">C9I98_06185</name>
</gene>
<dbReference type="RefSeq" id="WP_036828488.1">
    <property type="nucleotide sequence ID" value="NZ_JGVO01001013.1"/>
</dbReference>
<comment type="caution">
    <text evidence="3">The sequence shown here is derived from an EMBL/GenBank/DDBJ whole genome shotgun (WGS) entry which is preliminary data.</text>
</comment>
<feature type="signal peptide" evidence="1">
    <location>
        <begin position="1"/>
        <end position="22"/>
    </location>
</feature>
<sequence>MKKTFIAVALATASLVATPTIASELTQQQQTNLGKIESLLADNPELIDGLLTNLNMYLVQQDRQAEMLAKYQDWIFKNPSHTTMGNDDATLTIVNVTDYNCPFCKKLDPVLAQLAEEMPNDVRVVNIYVPLKKQDVEGLGTTSAEFALNVWQEQRESYDQVHQLLVRRPQMHDKSSLTRIADATGTKASLERQQDTRLMIDKNYQMFTELGMRGTPAMIIGDEIIGGYMPIDRLRPIVEDQLKKLKSEKDY</sequence>
<dbReference type="Gene3D" id="3.40.30.10">
    <property type="entry name" value="Glutaredoxin"/>
    <property type="match status" value="1"/>
</dbReference>
<evidence type="ECO:0000259" key="2">
    <source>
        <dbReference type="PROSITE" id="PS51352"/>
    </source>
</evidence>
<feature type="domain" description="Thioredoxin" evidence="2">
    <location>
        <begin position="16"/>
        <end position="243"/>
    </location>
</feature>
<dbReference type="InterPro" id="IPR013766">
    <property type="entry name" value="Thioredoxin_domain"/>
</dbReference>
<dbReference type="PANTHER" id="PTHR35272:SF3">
    <property type="entry name" value="THIOL:DISULFIDE INTERCHANGE PROTEIN DSBC"/>
    <property type="match status" value="1"/>
</dbReference>
<name>A0A2T3NZ63_9GAMM</name>
<dbReference type="InterPro" id="IPR036249">
    <property type="entry name" value="Thioredoxin-like_sf"/>
</dbReference>
<protein>
    <submittedName>
        <fullName evidence="3">DsbA family protein</fullName>
    </submittedName>
</protein>
<reference evidence="3 4" key="1">
    <citation type="submission" date="2018-01" db="EMBL/GenBank/DDBJ databases">
        <title>Whole genome sequencing of Histamine producing bacteria.</title>
        <authorList>
            <person name="Butler K."/>
        </authorList>
    </citation>
    <scope>NUCLEOTIDE SEQUENCE [LARGE SCALE GENOMIC DNA]</scope>
    <source>
        <strain evidence="3 4">DSM 100436</strain>
    </source>
</reference>
<dbReference type="PROSITE" id="PS51352">
    <property type="entry name" value="THIOREDOXIN_2"/>
    <property type="match status" value="1"/>
</dbReference>
<dbReference type="Proteomes" id="UP000241771">
    <property type="component" value="Unassembled WGS sequence"/>
</dbReference>
<dbReference type="PANTHER" id="PTHR35272">
    <property type="entry name" value="THIOL:DISULFIDE INTERCHANGE PROTEIN DSBC-RELATED"/>
    <property type="match status" value="1"/>
</dbReference>
<evidence type="ECO:0000313" key="3">
    <source>
        <dbReference type="EMBL" id="PSW21508.1"/>
    </source>
</evidence>
<accession>A0A2T3NZ63</accession>
<dbReference type="Pfam" id="PF13462">
    <property type="entry name" value="Thioredoxin_4"/>
    <property type="match status" value="1"/>
</dbReference>
<dbReference type="AlphaFoldDB" id="A0A2T3NZ63"/>
<evidence type="ECO:0000313" key="4">
    <source>
        <dbReference type="Proteomes" id="UP000241771"/>
    </source>
</evidence>
<dbReference type="InterPro" id="IPR051470">
    <property type="entry name" value="Thiol:disulfide_interchange"/>
</dbReference>
<dbReference type="EMBL" id="PYMA01000002">
    <property type="protein sequence ID" value="PSW21508.1"/>
    <property type="molecule type" value="Genomic_DNA"/>
</dbReference>
<dbReference type="SUPFAM" id="SSF52833">
    <property type="entry name" value="Thioredoxin-like"/>
    <property type="match status" value="1"/>
</dbReference>
<dbReference type="InterPro" id="IPR012336">
    <property type="entry name" value="Thioredoxin-like_fold"/>
</dbReference>